<accession>A0A0A9FXB9</accession>
<sequence>MISQITYNHSLDMVIERIRKTMSPLSICIDKQACL</sequence>
<reference evidence="1" key="1">
    <citation type="submission" date="2014-09" db="EMBL/GenBank/DDBJ databases">
        <authorList>
            <person name="Magalhaes I.L.F."/>
            <person name="Oliveira U."/>
            <person name="Santos F.R."/>
            <person name="Vidigal T.H.D.A."/>
            <person name="Brescovit A.D."/>
            <person name="Santos A.J."/>
        </authorList>
    </citation>
    <scope>NUCLEOTIDE SEQUENCE</scope>
    <source>
        <tissue evidence="1">Shoot tissue taken approximately 20 cm above the soil surface</tissue>
    </source>
</reference>
<dbReference type="AlphaFoldDB" id="A0A0A9FXB9"/>
<reference evidence="1" key="2">
    <citation type="journal article" date="2015" name="Data Brief">
        <title>Shoot transcriptome of the giant reed, Arundo donax.</title>
        <authorList>
            <person name="Barrero R.A."/>
            <person name="Guerrero F.D."/>
            <person name="Moolhuijzen P."/>
            <person name="Goolsby J.A."/>
            <person name="Tidwell J."/>
            <person name="Bellgard S.E."/>
            <person name="Bellgard M.I."/>
        </authorList>
    </citation>
    <scope>NUCLEOTIDE SEQUENCE</scope>
    <source>
        <tissue evidence="1">Shoot tissue taken approximately 20 cm above the soil surface</tissue>
    </source>
</reference>
<evidence type="ECO:0000313" key="1">
    <source>
        <dbReference type="EMBL" id="JAE14946.1"/>
    </source>
</evidence>
<dbReference type="EMBL" id="GBRH01182950">
    <property type="protein sequence ID" value="JAE14946.1"/>
    <property type="molecule type" value="Transcribed_RNA"/>
</dbReference>
<proteinExistence type="predicted"/>
<organism evidence="1">
    <name type="scientific">Arundo donax</name>
    <name type="common">Giant reed</name>
    <name type="synonym">Donax arundinaceus</name>
    <dbReference type="NCBI Taxonomy" id="35708"/>
    <lineage>
        <taxon>Eukaryota</taxon>
        <taxon>Viridiplantae</taxon>
        <taxon>Streptophyta</taxon>
        <taxon>Embryophyta</taxon>
        <taxon>Tracheophyta</taxon>
        <taxon>Spermatophyta</taxon>
        <taxon>Magnoliopsida</taxon>
        <taxon>Liliopsida</taxon>
        <taxon>Poales</taxon>
        <taxon>Poaceae</taxon>
        <taxon>PACMAD clade</taxon>
        <taxon>Arundinoideae</taxon>
        <taxon>Arundineae</taxon>
        <taxon>Arundo</taxon>
    </lineage>
</organism>
<protein>
    <submittedName>
        <fullName evidence="1">Uncharacterized protein</fullName>
    </submittedName>
</protein>
<name>A0A0A9FXB9_ARUDO</name>